<organism evidence="13 14">
    <name type="scientific">Penicillium egyptiacum</name>
    <dbReference type="NCBI Taxonomy" id="1303716"/>
    <lineage>
        <taxon>Eukaryota</taxon>
        <taxon>Fungi</taxon>
        <taxon>Dikarya</taxon>
        <taxon>Ascomycota</taxon>
        <taxon>Pezizomycotina</taxon>
        <taxon>Eurotiomycetes</taxon>
        <taxon>Eurotiomycetidae</taxon>
        <taxon>Eurotiales</taxon>
        <taxon>Aspergillaceae</taxon>
        <taxon>Penicillium</taxon>
    </lineage>
</organism>
<reference evidence="13" key="1">
    <citation type="submission" date="2021-07" db="EMBL/GenBank/DDBJ databases">
        <authorList>
            <person name="Branca A.L. A."/>
        </authorList>
    </citation>
    <scope>NUCLEOTIDE SEQUENCE</scope>
</reference>
<keyword evidence="8 11" id="KW-0539">Nucleus</keyword>
<dbReference type="GO" id="GO:0006357">
    <property type="term" value="P:regulation of transcription by RNA polymerase II"/>
    <property type="evidence" value="ECO:0007669"/>
    <property type="project" value="InterPro"/>
</dbReference>
<keyword evidence="14" id="KW-1185">Reference proteome</keyword>
<comment type="function">
    <text evidence="9 11">Component of the Mediator complex, a coactivator involved in the regulated transcription of nearly all RNA polymerase II-dependent genes. Mediator functions as a bridge to convey information from gene-specific regulatory proteins to the basal RNA polymerase II transcription machinery. Mediator is recruited to promoters by direct interactions with regulatory proteins and serves as a scaffold for the assembly of a functional preinitiation complex with RNA polymerase II and the general transcription factors.</text>
</comment>
<accession>A0A9W4P9U9</accession>
<evidence type="ECO:0000256" key="8">
    <source>
        <dbReference type="ARBA" id="ARBA00023242"/>
    </source>
</evidence>
<keyword evidence="5 11" id="KW-0805">Transcription regulation</keyword>
<evidence type="ECO:0000313" key="13">
    <source>
        <dbReference type="EMBL" id="CAG8909408.1"/>
    </source>
</evidence>
<evidence type="ECO:0000256" key="7">
    <source>
        <dbReference type="ARBA" id="ARBA00023163"/>
    </source>
</evidence>
<sequence>MSNLTQEQIKVLEQSRQRLVQLTRSLGSLIASLNQSDPLPPWTSLQSQASIISNNLISVSDQLSDQRDLLSNLVAYPGPEYPGRTQANTLEQLLRTKLDPRVEDWVARGRAAGTEPATGPSSNFSDPDAVHKPLSDAQLTQLWEWAPLEANQEARRRNWGGNFTLEEREAGIENVVTGLRRQLEDDDGEEEEEEEEEEESEGEEGDGEGMDVVGVHRKPGAAEFEFNIAPHHPHPVQPFVPLDLILRHMTTGRMP</sequence>
<dbReference type="PANTHER" id="PTHR13074">
    <property type="entry name" value="MEDIATOR OF RNA POLYMERASE II TRANSCRIPTION SUBUNIT 8"/>
    <property type="match status" value="1"/>
</dbReference>
<dbReference type="GO" id="GO:0070847">
    <property type="term" value="C:core mediator complex"/>
    <property type="evidence" value="ECO:0007669"/>
    <property type="project" value="TreeGrafter"/>
</dbReference>
<dbReference type="Proteomes" id="UP001154252">
    <property type="component" value="Unassembled WGS sequence"/>
</dbReference>
<evidence type="ECO:0000256" key="3">
    <source>
        <dbReference type="ARBA" id="ARBA00011837"/>
    </source>
</evidence>
<evidence type="ECO:0000256" key="4">
    <source>
        <dbReference type="ARBA" id="ARBA00020637"/>
    </source>
</evidence>
<evidence type="ECO:0000256" key="1">
    <source>
        <dbReference type="ARBA" id="ARBA00004123"/>
    </source>
</evidence>
<evidence type="ECO:0000256" key="6">
    <source>
        <dbReference type="ARBA" id="ARBA00023159"/>
    </source>
</evidence>
<dbReference type="Gene3D" id="6.10.250.2610">
    <property type="match status" value="1"/>
</dbReference>
<dbReference type="FunFam" id="1.20.58.1710:FF:000002">
    <property type="entry name" value="Mediator of RNA polymerase II transcription subunit 8"/>
    <property type="match status" value="1"/>
</dbReference>
<feature type="region of interest" description="Disordered" evidence="12">
    <location>
        <begin position="182"/>
        <end position="218"/>
    </location>
</feature>
<protein>
    <recommendedName>
        <fullName evidence="4 11">Mediator of RNA polymerase II transcription subunit 8</fullName>
    </recommendedName>
    <alternativeName>
        <fullName evidence="10 11">Mediator complex subunit 8</fullName>
    </alternativeName>
</protein>
<dbReference type="AlphaFoldDB" id="A0A9W4P9U9"/>
<feature type="compositionally biased region" description="Acidic residues" evidence="12">
    <location>
        <begin position="184"/>
        <end position="209"/>
    </location>
</feature>
<name>A0A9W4P9U9_9EURO</name>
<dbReference type="EMBL" id="CAJVRC010000900">
    <property type="protein sequence ID" value="CAG8909408.1"/>
    <property type="molecule type" value="Genomic_DNA"/>
</dbReference>
<keyword evidence="7 11" id="KW-0804">Transcription</keyword>
<comment type="caution">
    <text evidence="13">The sequence shown here is derived from an EMBL/GenBank/DDBJ whole genome shotgun (WGS) entry which is preliminary data.</text>
</comment>
<evidence type="ECO:0000256" key="10">
    <source>
        <dbReference type="ARBA" id="ARBA00031261"/>
    </source>
</evidence>
<evidence type="ECO:0000256" key="9">
    <source>
        <dbReference type="ARBA" id="ARBA00025687"/>
    </source>
</evidence>
<evidence type="ECO:0000313" key="14">
    <source>
        <dbReference type="Proteomes" id="UP001154252"/>
    </source>
</evidence>
<dbReference type="GO" id="GO:0003712">
    <property type="term" value="F:transcription coregulator activity"/>
    <property type="evidence" value="ECO:0007669"/>
    <property type="project" value="InterPro"/>
</dbReference>
<dbReference type="GO" id="GO:0000978">
    <property type="term" value="F:RNA polymerase II cis-regulatory region sequence-specific DNA binding"/>
    <property type="evidence" value="ECO:0007669"/>
    <property type="project" value="TreeGrafter"/>
</dbReference>
<comment type="subunit">
    <text evidence="3 11">Component of the Mediator complex.</text>
</comment>
<dbReference type="OrthoDB" id="5329317at2759"/>
<proteinExistence type="inferred from homology"/>
<dbReference type="PANTHER" id="PTHR13074:SF9">
    <property type="entry name" value="MEDIATOR OF RNA POLYMERASE II TRANSCRIPTION SUBUNIT 8"/>
    <property type="match status" value="1"/>
</dbReference>
<evidence type="ECO:0000256" key="5">
    <source>
        <dbReference type="ARBA" id="ARBA00023015"/>
    </source>
</evidence>
<gene>
    <name evidence="11" type="primary">MED8</name>
    <name evidence="13" type="ORF">PEGY_LOCUS10198</name>
</gene>
<dbReference type="Pfam" id="PF10232">
    <property type="entry name" value="Med8"/>
    <property type="match status" value="1"/>
</dbReference>
<comment type="subcellular location">
    <subcellularLocation>
        <location evidence="1 11">Nucleus</location>
    </subcellularLocation>
</comment>
<dbReference type="GO" id="GO:0016592">
    <property type="term" value="C:mediator complex"/>
    <property type="evidence" value="ECO:0007669"/>
    <property type="project" value="InterPro"/>
</dbReference>
<keyword evidence="6 11" id="KW-0010">Activator</keyword>
<dbReference type="Gene3D" id="1.20.58.1710">
    <property type="match status" value="1"/>
</dbReference>
<evidence type="ECO:0000256" key="12">
    <source>
        <dbReference type="SAM" id="MobiDB-lite"/>
    </source>
</evidence>
<evidence type="ECO:0000256" key="2">
    <source>
        <dbReference type="ARBA" id="ARBA00005716"/>
    </source>
</evidence>
<comment type="similarity">
    <text evidence="2 11">Belongs to the Mediator complex subunit 8 family.</text>
</comment>
<evidence type="ECO:0000256" key="11">
    <source>
        <dbReference type="RuleBase" id="RU364144"/>
    </source>
</evidence>
<dbReference type="InterPro" id="IPR019364">
    <property type="entry name" value="Mediatior_Med8_fun/met"/>
</dbReference>